<organism evidence="1 2">
    <name type="scientific">Romboutsia lituseburensis DSM 797</name>
    <dbReference type="NCBI Taxonomy" id="1121325"/>
    <lineage>
        <taxon>Bacteria</taxon>
        <taxon>Bacillati</taxon>
        <taxon>Bacillota</taxon>
        <taxon>Clostridia</taxon>
        <taxon>Peptostreptococcales</taxon>
        <taxon>Peptostreptococcaceae</taxon>
        <taxon>Romboutsia</taxon>
    </lineage>
</organism>
<gene>
    <name evidence="1" type="ORF">SAMN04515677_11445</name>
</gene>
<name>A0A1G9U127_9FIRM</name>
<dbReference type="Proteomes" id="UP000199068">
    <property type="component" value="Unassembled WGS sequence"/>
</dbReference>
<accession>A0A1G9U127</accession>
<sequence>MIKRIKDYIKNKTNQKKCEHEYAEFGKISKYANLNGYRVYIRCEKCGHIKDSYFIYE</sequence>
<dbReference type="STRING" id="1121325.SAMN04515677_11445"/>
<dbReference type="EMBL" id="FNGW01000014">
    <property type="protein sequence ID" value="SDM53582.1"/>
    <property type="molecule type" value="Genomic_DNA"/>
</dbReference>
<dbReference type="AlphaFoldDB" id="A0A1G9U127"/>
<keyword evidence="2" id="KW-1185">Reference proteome</keyword>
<protein>
    <submittedName>
        <fullName evidence="1">Uncharacterized protein</fullName>
    </submittedName>
</protein>
<dbReference type="RefSeq" id="WP_170139134.1">
    <property type="nucleotide sequence ID" value="NZ_FNGW01000014.1"/>
</dbReference>
<evidence type="ECO:0000313" key="2">
    <source>
        <dbReference type="Proteomes" id="UP000199068"/>
    </source>
</evidence>
<evidence type="ECO:0000313" key="1">
    <source>
        <dbReference type="EMBL" id="SDM53582.1"/>
    </source>
</evidence>
<proteinExistence type="predicted"/>
<reference evidence="1 2" key="1">
    <citation type="submission" date="2016-10" db="EMBL/GenBank/DDBJ databases">
        <authorList>
            <person name="de Groot N.N."/>
        </authorList>
    </citation>
    <scope>NUCLEOTIDE SEQUENCE [LARGE SCALE GENOMIC DNA]</scope>
    <source>
        <strain evidence="1 2">DSM 797</strain>
    </source>
</reference>